<dbReference type="CDD" id="cd18787">
    <property type="entry name" value="SF2_C_DEAD"/>
    <property type="match status" value="1"/>
</dbReference>
<protein>
    <recommendedName>
        <fullName evidence="2">Helicase C-terminal domain-containing protein</fullName>
    </recommendedName>
</protein>
<dbReference type="InterPro" id="IPR001650">
    <property type="entry name" value="Helicase_C-like"/>
</dbReference>
<proteinExistence type="predicted"/>
<feature type="compositionally biased region" description="Polar residues" evidence="1">
    <location>
        <begin position="77"/>
        <end position="87"/>
    </location>
</feature>
<reference evidence="3" key="1">
    <citation type="submission" date="2023-10" db="EMBL/GenBank/DDBJ databases">
        <authorList>
            <person name="Chen Y."/>
            <person name="Shah S."/>
            <person name="Dougan E. K."/>
            <person name="Thang M."/>
            <person name="Chan C."/>
        </authorList>
    </citation>
    <scope>NUCLEOTIDE SEQUENCE [LARGE SCALE GENOMIC DNA]</scope>
</reference>
<dbReference type="PANTHER" id="PTHR47958">
    <property type="entry name" value="ATP-DEPENDENT RNA HELICASE DBP3"/>
    <property type="match status" value="1"/>
</dbReference>
<evidence type="ECO:0000259" key="2">
    <source>
        <dbReference type="PROSITE" id="PS51194"/>
    </source>
</evidence>
<dbReference type="InterPro" id="IPR027417">
    <property type="entry name" value="P-loop_NTPase"/>
</dbReference>
<feature type="domain" description="Helicase C-terminal" evidence="2">
    <location>
        <begin position="188"/>
        <end position="309"/>
    </location>
</feature>
<evidence type="ECO:0000313" key="4">
    <source>
        <dbReference type="Proteomes" id="UP001189429"/>
    </source>
</evidence>
<dbReference type="Pfam" id="PF00271">
    <property type="entry name" value="Helicase_C"/>
    <property type="match status" value="1"/>
</dbReference>
<feature type="region of interest" description="Disordered" evidence="1">
    <location>
        <begin position="1"/>
        <end position="186"/>
    </location>
</feature>
<comment type="caution">
    <text evidence="3">The sequence shown here is derived from an EMBL/GenBank/DDBJ whole genome shotgun (WGS) entry which is preliminary data.</text>
</comment>
<sequence length="309" mass="33008">AQMLKQAAGPGAYSPEILVMAPSRESWPSRSRTRRRSSRGPRASPPWPAMGARASGGSSWGPCGSARSAWSARWGGSATSSRTSSLLPSVRRQERALADPGRGRPHAGRGAERQDQEDHNGRGDEDAPDVAVLRDDGLGSHGPSDVGHPSPGGVPRRTEGPPEGQPRHRPARAHLEKGNTDDGDKEGALKTLLRRFFSSAGSIDPGRVLIFAGESDEADVLAKKLQNALQTTNVEVLHGNLKQDGKREKAMENFRSGEAPILVATNVAGRGLDVKDHDVNLVVNFDPPEDGMDYVHRIGRTARAGRKAS</sequence>
<name>A0ABN9SB09_9DINO</name>
<feature type="compositionally biased region" description="Basic and acidic residues" evidence="1">
    <location>
        <begin position="109"/>
        <end position="125"/>
    </location>
</feature>
<gene>
    <name evidence="3" type="ORF">PCOR1329_LOCUS28174</name>
</gene>
<dbReference type="Gene3D" id="3.40.50.300">
    <property type="entry name" value="P-loop containing nucleotide triphosphate hydrolases"/>
    <property type="match status" value="1"/>
</dbReference>
<dbReference type="SMART" id="SM00490">
    <property type="entry name" value="HELICc"/>
    <property type="match status" value="1"/>
</dbReference>
<keyword evidence="4" id="KW-1185">Reference proteome</keyword>
<dbReference type="Proteomes" id="UP001189429">
    <property type="component" value="Unassembled WGS sequence"/>
</dbReference>
<evidence type="ECO:0000256" key="1">
    <source>
        <dbReference type="SAM" id="MobiDB-lite"/>
    </source>
</evidence>
<dbReference type="PROSITE" id="PS51194">
    <property type="entry name" value="HELICASE_CTER"/>
    <property type="match status" value="1"/>
</dbReference>
<accession>A0ABN9SB09</accession>
<feature type="non-terminal residue" evidence="3">
    <location>
        <position position="309"/>
    </location>
</feature>
<dbReference type="EMBL" id="CAUYUJ010010337">
    <property type="protein sequence ID" value="CAK0829144.1"/>
    <property type="molecule type" value="Genomic_DNA"/>
</dbReference>
<organism evidence="3 4">
    <name type="scientific">Prorocentrum cordatum</name>
    <dbReference type="NCBI Taxonomy" id="2364126"/>
    <lineage>
        <taxon>Eukaryota</taxon>
        <taxon>Sar</taxon>
        <taxon>Alveolata</taxon>
        <taxon>Dinophyceae</taxon>
        <taxon>Prorocentrales</taxon>
        <taxon>Prorocentraceae</taxon>
        <taxon>Prorocentrum</taxon>
    </lineage>
</organism>
<evidence type="ECO:0000313" key="3">
    <source>
        <dbReference type="EMBL" id="CAK0829144.1"/>
    </source>
</evidence>
<feature type="compositionally biased region" description="Basic and acidic residues" evidence="1">
    <location>
        <begin position="173"/>
        <end position="186"/>
    </location>
</feature>
<dbReference type="SUPFAM" id="SSF52540">
    <property type="entry name" value="P-loop containing nucleoside triphosphate hydrolases"/>
    <property type="match status" value="1"/>
</dbReference>
<feature type="non-terminal residue" evidence="3">
    <location>
        <position position="1"/>
    </location>
</feature>